<dbReference type="Gene3D" id="3.40.50.360">
    <property type="match status" value="1"/>
</dbReference>
<comment type="caution">
    <text evidence="2">The sequence shown here is derived from an EMBL/GenBank/DDBJ whole genome shotgun (WGS) entry which is preliminary data.</text>
</comment>
<dbReference type="PANTHER" id="PTHR30543:SF21">
    <property type="entry name" value="NAD(P)H-DEPENDENT FMN REDUCTASE LOT6"/>
    <property type="match status" value="1"/>
</dbReference>
<dbReference type="Pfam" id="PF03358">
    <property type="entry name" value="FMN_red"/>
    <property type="match status" value="1"/>
</dbReference>
<evidence type="ECO:0000259" key="1">
    <source>
        <dbReference type="Pfam" id="PF03358"/>
    </source>
</evidence>
<evidence type="ECO:0000313" key="3">
    <source>
        <dbReference type="Proteomes" id="UP000243978"/>
    </source>
</evidence>
<gene>
    <name evidence="2" type="ORF">C8N43_2195</name>
</gene>
<dbReference type="GO" id="GO:0016491">
    <property type="term" value="F:oxidoreductase activity"/>
    <property type="evidence" value="ECO:0007669"/>
    <property type="project" value="InterPro"/>
</dbReference>
<dbReference type="OrthoDB" id="9812295at2"/>
<dbReference type="PANTHER" id="PTHR30543">
    <property type="entry name" value="CHROMATE REDUCTASE"/>
    <property type="match status" value="1"/>
</dbReference>
<dbReference type="EMBL" id="QBKS01000001">
    <property type="protein sequence ID" value="PTX57525.1"/>
    <property type="molecule type" value="Genomic_DNA"/>
</dbReference>
<evidence type="ECO:0000313" key="2">
    <source>
        <dbReference type="EMBL" id="PTX57525.1"/>
    </source>
</evidence>
<sequence>MNLLGISGSLRQDSFNRKLIREAARIGGASEFTEGSVRFPLYDGDLEEQSGIPAEVQTLADQIAAADAVVISTPEYSKGISGVLKNALDWVSRTEGNPWDGKPVAIMSATAGRAGGERAQFDLRLRMMAFRPRILQGPEVLVGGAQNEFGEDGRLTGESYVKFMTGLMDALKTEVTRGS</sequence>
<feature type="domain" description="NADPH-dependent FMN reductase-like" evidence="1">
    <location>
        <begin position="1"/>
        <end position="145"/>
    </location>
</feature>
<dbReference type="GO" id="GO:0010181">
    <property type="term" value="F:FMN binding"/>
    <property type="evidence" value="ECO:0007669"/>
    <property type="project" value="TreeGrafter"/>
</dbReference>
<reference evidence="2 3" key="1">
    <citation type="submission" date="2018-04" db="EMBL/GenBank/DDBJ databases">
        <title>Genomic Encyclopedia of Archaeal and Bacterial Type Strains, Phase II (KMG-II): from individual species to whole genera.</title>
        <authorList>
            <person name="Goeker M."/>
        </authorList>
    </citation>
    <scope>NUCLEOTIDE SEQUENCE [LARGE SCALE GENOMIC DNA]</scope>
    <source>
        <strain evidence="2 3">DSM 100977</strain>
    </source>
</reference>
<protein>
    <submittedName>
        <fullName evidence="2">Chromate reductase</fullName>
    </submittedName>
</protein>
<dbReference type="InterPro" id="IPR050712">
    <property type="entry name" value="NAD(P)H-dep_reductase"/>
</dbReference>
<name>A0A2T6BN80_9RHOB</name>
<accession>A0A2T6BN80</accession>
<organism evidence="2 3">
    <name type="scientific">Litoreibacter ponti</name>
    <dbReference type="NCBI Taxonomy" id="1510457"/>
    <lineage>
        <taxon>Bacteria</taxon>
        <taxon>Pseudomonadati</taxon>
        <taxon>Pseudomonadota</taxon>
        <taxon>Alphaproteobacteria</taxon>
        <taxon>Rhodobacterales</taxon>
        <taxon>Roseobacteraceae</taxon>
        <taxon>Litoreibacter</taxon>
    </lineage>
</organism>
<dbReference type="AlphaFoldDB" id="A0A2T6BN80"/>
<dbReference type="RefSeq" id="WP_107845617.1">
    <property type="nucleotide sequence ID" value="NZ_QBKS01000001.1"/>
</dbReference>
<dbReference type="InterPro" id="IPR005025">
    <property type="entry name" value="FMN_Rdtase-like_dom"/>
</dbReference>
<dbReference type="InterPro" id="IPR029039">
    <property type="entry name" value="Flavoprotein-like_sf"/>
</dbReference>
<keyword evidence="3" id="KW-1185">Reference proteome</keyword>
<dbReference type="SUPFAM" id="SSF52218">
    <property type="entry name" value="Flavoproteins"/>
    <property type="match status" value="1"/>
</dbReference>
<dbReference type="GO" id="GO:0005829">
    <property type="term" value="C:cytosol"/>
    <property type="evidence" value="ECO:0007669"/>
    <property type="project" value="TreeGrafter"/>
</dbReference>
<dbReference type="Proteomes" id="UP000243978">
    <property type="component" value="Unassembled WGS sequence"/>
</dbReference>
<proteinExistence type="predicted"/>